<dbReference type="Proteomes" id="UP000822688">
    <property type="component" value="Chromosome V"/>
</dbReference>
<feature type="region of interest" description="Disordered" evidence="1">
    <location>
        <begin position="1"/>
        <end position="22"/>
    </location>
</feature>
<organism evidence="2 3">
    <name type="scientific">Ceratodon purpureus</name>
    <name type="common">Fire moss</name>
    <name type="synonym">Dicranum purpureum</name>
    <dbReference type="NCBI Taxonomy" id="3225"/>
    <lineage>
        <taxon>Eukaryota</taxon>
        <taxon>Viridiplantae</taxon>
        <taxon>Streptophyta</taxon>
        <taxon>Embryophyta</taxon>
        <taxon>Bryophyta</taxon>
        <taxon>Bryophytina</taxon>
        <taxon>Bryopsida</taxon>
        <taxon>Dicranidae</taxon>
        <taxon>Pseudoditrichales</taxon>
        <taxon>Ditrichaceae</taxon>
        <taxon>Ceratodon</taxon>
    </lineage>
</organism>
<feature type="compositionally biased region" description="Basic residues" evidence="1">
    <location>
        <begin position="1"/>
        <end position="18"/>
    </location>
</feature>
<proteinExistence type="predicted"/>
<protein>
    <submittedName>
        <fullName evidence="2">Uncharacterized protein</fullName>
    </submittedName>
</protein>
<sequence length="163" mass="19292">MRLRNWRGRKTPRPKQKAIPREPIPWPLVSECPVGQLRDSPQPHHAHHRRPTKLRCEHLPITLHQRRHTFTSSSHHASKILTLRRPQHQNLKDPKKDRISYFSYLRVLARYFSPCTASLSFGRIFGTKKLTKSRQKVDKVKKYDRIDKNTKNNVEVIILDISL</sequence>
<evidence type="ECO:0000256" key="1">
    <source>
        <dbReference type="SAM" id="MobiDB-lite"/>
    </source>
</evidence>
<name>A0A8T0HRB7_CERPU</name>
<evidence type="ECO:0000313" key="3">
    <source>
        <dbReference type="Proteomes" id="UP000822688"/>
    </source>
</evidence>
<dbReference type="AlphaFoldDB" id="A0A8T0HRB7"/>
<reference evidence="2" key="1">
    <citation type="submission" date="2020-06" db="EMBL/GenBank/DDBJ databases">
        <title>WGS assembly of Ceratodon purpureus strain R40.</title>
        <authorList>
            <person name="Carey S.B."/>
            <person name="Jenkins J."/>
            <person name="Shu S."/>
            <person name="Lovell J.T."/>
            <person name="Sreedasyam A."/>
            <person name="Maumus F."/>
            <person name="Tiley G.P."/>
            <person name="Fernandez-Pozo N."/>
            <person name="Barry K."/>
            <person name="Chen C."/>
            <person name="Wang M."/>
            <person name="Lipzen A."/>
            <person name="Daum C."/>
            <person name="Saski C.A."/>
            <person name="Payton A.C."/>
            <person name="Mcbreen J.C."/>
            <person name="Conrad R.E."/>
            <person name="Kollar L.M."/>
            <person name="Olsson S."/>
            <person name="Huttunen S."/>
            <person name="Landis J.B."/>
            <person name="Wickett N.J."/>
            <person name="Johnson M.G."/>
            <person name="Rensing S.A."/>
            <person name="Grimwood J."/>
            <person name="Schmutz J."/>
            <person name="Mcdaniel S.F."/>
        </authorList>
    </citation>
    <scope>NUCLEOTIDE SEQUENCE</scope>
    <source>
        <strain evidence="2">R40</strain>
    </source>
</reference>
<comment type="caution">
    <text evidence="2">The sequence shown here is derived from an EMBL/GenBank/DDBJ whole genome shotgun (WGS) entry which is preliminary data.</text>
</comment>
<keyword evidence="3" id="KW-1185">Reference proteome</keyword>
<dbReference type="EMBL" id="CM026426">
    <property type="protein sequence ID" value="KAG0573530.1"/>
    <property type="molecule type" value="Genomic_DNA"/>
</dbReference>
<gene>
    <name evidence="2" type="ORF">KC19_VG185600</name>
</gene>
<evidence type="ECO:0000313" key="2">
    <source>
        <dbReference type="EMBL" id="KAG0573530.1"/>
    </source>
</evidence>
<accession>A0A8T0HRB7</accession>